<sequence>MSEDLPEPLAPMTPSPSPARSEKVASSTRACSSPGAVTVTASTRTLSQGGGRATLNRSLGNEARKALRRPQPCRAATSDFQCATASSTGARARATRIELAIMMPPVASPAITR</sequence>
<keyword evidence="3" id="KW-1185">Reference proteome</keyword>
<evidence type="ECO:0000256" key="1">
    <source>
        <dbReference type="SAM" id="MobiDB-lite"/>
    </source>
</evidence>
<feature type="compositionally biased region" description="Pro residues" evidence="1">
    <location>
        <begin position="8"/>
        <end position="17"/>
    </location>
</feature>
<name>A0ABQ4RT05_9HYPH</name>
<evidence type="ECO:0000313" key="3">
    <source>
        <dbReference type="Proteomes" id="UP001055303"/>
    </source>
</evidence>
<organism evidence="2 3">
    <name type="scientific">Methylobacterium dankookense</name>
    <dbReference type="NCBI Taxonomy" id="560405"/>
    <lineage>
        <taxon>Bacteria</taxon>
        <taxon>Pseudomonadati</taxon>
        <taxon>Pseudomonadota</taxon>
        <taxon>Alphaproteobacteria</taxon>
        <taxon>Hyphomicrobiales</taxon>
        <taxon>Methylobacteriaceae</taxon>
        <taxon>Methylobacterium</taxon>
    </lineage>
</organism>
<dbReference type="EMBL" id="BPQI01000247">
    <property type="protein sequence ID" value="GJD59722.1"/>
    <property type="molecule type" value="Genomic_DNA"/>
</dbReference>
<proteinExistence type="predicted"/>
<feature type="region of interest" description="Disordered" evidence="1">
    <location>
        <begin position="1"/>
        <end position="56"/>
    </location>
</feature>
<gene>
    <name evidence="2" type="ORF">IFDJLNFL_5653</name>
</gene>
<protein>
    <submittedName>
        <fullName evidence="2">Uncharacterized protein</fullName>
    </submittedName>
</protein>
<accession>A0ABQ4RT05</accession>
<comment type="caution">
    <text evidence="2">The sequence shown here is derived from an EMBL/GenBank/DDBJ whole genome shotgun (WGS) entry which is preliminary data.</text>
</comment>
<reference evidence="2" key="2">
    <citation type="submission" date="2021-08" db="EMBL/GenBank/DDBJ databases">
        <authorList>
            <person name="Tani A."/>
            <person name="Ola A."/>
            <person name="Ogura Y."/>
            <person name="Katsura K."/>
            <person name="Hayashi T."/>
        </authorList>
    </citation>
    <scope>NUCLEOTIDE SEQUENCE</scope>
    <source>
        <strain evidence="2">DSM 22415</strain>
    </source>
</reference>
<evidence type="ECO:0000313" key="2">
    <source>
        <dbReference type="EMBL" id="GJD59722.1"/>
    </source>
</evidence>
<reference evidence="2" key="1">
    <citation type="journal article" date="2021" name="Front. Microbiol.">
        <title>Comprehensive Comparative Genomics and Phenotyping of Methylobacterium Species.</title>
        <authorList>
            <person name="Alessa O."/>
            <person name="Ogura Y."/>
            <person name="Fujitani Y."/>
            <person name="Takami H."/>
            <person name="Hayashi T."/>
            <person name="Sahin N."/>
            <person name="Tani A."/>
        </authorList>
    </citation>
    <scope>NUCLEOTIDE SEQUENCE</scope>
    <source>
        <strain evidence="2">DSM 22415</strain>
    </source>
</reference>
<dbReference type="Proteomes" id="UP001055303">
    <property type="component" value="Unassembled WGS sequence"/>
</dbReference>